<dbReference type="InterPro" id="IPR006073">
    <property type="entry name" value="GTP-bd"/>
</dbReference>
<evidence type="ECO:0000313" key="3">
    <source>
        <dbReference type="EMBL" id="KAK3325119.1"/>
    </source>
</evidence>
<evidence type="ECO:0000259" key="2">
    <source>
        <dbReference type="Pfam" id="PF01926"/>
    </source>
</evidence>
<dbReference type="GO" id="GO:0005525">
    <property type="term" value="F:GTP binding"/>
    <property type="evidence" value="ECO:0007669"/>
    <property type="project" value="InterPro"/>
</dbReference>
<dbReference type="Gene3D" id="3.40.50.300">
    <property type="entry name" value="P-loop containing nucleotide triphosphate hydrolases"/>
    <property type="match status" value="1"/>
</dbReference>
<dbReference type="CDD" id="cd00882">
    <property type="entry name" value="Ras_like_GTPase"/>
    <property type="match status" value="1"/>
</dbReference>
<dbReference type="InterPro" id="IPR027417">
    <property type="entry name" value="P-loop_NTPase"/>
</dbReference>
<feature type="domain" description="G" evidence="2">
    <location>
        <begin position="1"/>
        <end position="58"/>
    </location>
</feature>
<protein>
    <submittedName>
        <fullName evidence="3">P-loop containing nucleoside triphosphate hydrolase protein</fullName>
    </submittedName>
</protein>
<dbReference type="Pfam" id="PF01926">
    <property type="entry name" value="MMR_HSR1"/>
    <property type="match status" value="1"/>
</dbReference>
<proteinExistence type="predicted"/>
<sequence>MGITGVGKSSFISYFSNTAVTGDGLESCTSTVSIHAARVAGMNIFLIDTPGFDDTNRSDTDILREIATWLDIPFKRSIKLAGIIYLHRITDNRLSGSALKNLRLFRKLCGDGGLSCVVLATTMWNMVTDQSVAVQREAELKSNPEFWQGLIAKGSVVLRQDNGKLSAIRIIQHILSKKKRGTLAIQDEMNSGKDLSQTKVGLEVGSELAMLEKKYKEEIEKLKRELQEARRERDLRAELEIANERAAQELMMKKVQEDKRRLEVNVEELQKEAAQRWRPGSGRKEKSKHAKADKRSCKLM</sequence>
<accession>A0AAE0IHJ8</accession>
<dbReference type="EMBL" id="JAUEDM010000002">
    <property type="protein sequence ID" value="KAK3325119.1"/>
    <property type="molecule type" value="Genomic_DNA"/>
</dbReference>
<dbReference type="Proteomes" id="UP001283341">
    <property type="component" value="Unassembled WGS sequence"/>
</dbReference>
<feature type="region of interest" description="Disordered" evidence="1">
    <location>
        <begin position="268"/>
        <end position="300"/>
    </location>
</feature>
<dbReference type="SUPFAM" id="SSF52540">
    <property type="entry name" value="P-loop containing nucleoside triphosphate hydrolases"/>
    <property type="match status" value="1"/>
</dbReference>
<organism evidence="3 4">
    <name type="scientific">Apodospora peruviana</name>
    <dbReference type="NCBI Taxonomy" id="516989"/>
    <lineage>
        <taxon>Eukaryota</taxon>
        <taxon>Fungi</taxon>
        <taxon>Dikarya</taxon>
        <taxon>Ascomycota</taxon>
        <taxon>Pezizomycotina</taxon>
        <taxon>Sordariomycetes</taxon>
        <taxon>Sordariomycetidae</taxon>
        <taxon>Sordariales</taxon>
        <taxon>Lasiosphaeriaceae</taxon>
        <taxon>Apodospora</taxon>
    </lineage>
</organism>
<gene>
    <name evidence="3" type="ORF">B0H66DRAFT_110522</name>
</gene>
<reference evidence="3" key="1">
    <citation type="journal article" date="2023" name="Mol. Phylogenet. Evol.">
        <title>Genome-scale phylogeny and comparative genomics of the fungal order Sordariales.</title>
        <authorList>
            <person name="Hensen N."/>
            <person name="Bonometti L."/>
            <person name="Westerberg I."/>
            <person name="Brannstrom I.O."/>
            <person name="Guillou S."/>
            <person name="Cros-Aarteil S."/>
            <person name="Calhoun S."/>
            <person name="Haridas S."/>
            <person name="Kuo A."/>
            <person name="Mondo S."/>
            <person name="Pangilinan J."/>
            <person name="Riley R."/>
            <person name="LaButti K."/>
            <person name="Andreopoulos B."/>
            <person name="Lipzen A."/>
            <person name="Chen C."/>
            <person name="Yan M."/>
            <person name="Daum C."/>
            <person name="Ng V."/>
            <person name="Clum A."/>
            <person name="Steindorff A."/>
            <person name="Ohm R.A."/>
            <person name="Martin F."/>
            <person name="Silar P."/>
            <person name="Natvig D.O."/>
            <person name="Lalanne C."/>
            <person name="Gautier V."/>
            <person name="Ament-Velasquez S.L."/>
            <person name="Kruys A."/>
            <person name="Hutchinson M.I."/>
            <person name="Powell A.J."/>
            <person name="Barry K."/>
            <person name="Miller A.N."/>
            <person name="Grigoriev I.V."/>
            <person name="Debuchy R."/>
            <person name="Gladieux P."/>
            <person name="Hiltunen Thoren M."/>
            <person name="Johannesson H."/>
        </authorList>
    </citation>
    <scope>NUCLEOTIDE SEQUENCE</scope>
    <source>
        <strain evidence="3">CBS 118394</strain>
    </source>
</reference>
<comment type="caution">
    <text evidence="3">The sequence shown here is derived from an EMBL/GenBank/DDBJ whole genome shotgun (WGS) entry which is preliminary data.</text>
</comment>
<dbReference type="AlphaFoldDB" id="A0AAE0IHJ8"/>
<dbReference type="GO" id="GO:0016787">
    <property type="term" value="F:hydrolase activity"/>
    <property type="evidence" value="ECO:0007669"/>
    <property type="project" value="UniProtKB-KW"/>
</dbReference>
<reference evidence="3" key="2">
    <citation type="submission" date="2023-06" db="EMBL/GenBank/DDBJ databases">
        <authorList>
            <consortium name="Lawrence Berkeley National Laboratory"/>
            <person name="Haridas S."/>
            <person name="Hensen N."/>
            <person name="Bonometti L."/>
            <person name="Westerberg I."/>
            <person name="Brannstrom I.O."/>
            <person name="Guillou S."/>
            <person name="Cros-Aarteil S."/>
            <person name="Calhoun S."/>
            <person name="Kuo A."/>
            <person name="Mondo S."/>
            <person name="Pangilinan J."/>
            <person name="Riley R."/>
            <person name="Labutti K."/>
            <person name="Andreopoulos B."/>
            <person name="Lipzen A."/>
            <person name="Chen C."/>
            <person name="Yanf M."/>
            <person name="Daum C."/>
            <person name="Ng V."/>
            <person name="Clum A."/>
            <person name="Steindorff A."/>
            <person name="Ohm R."/>
            <person name="Martin F."/>
            <person name="Silar P."/>
            <person name="Natvig D."/>
            <person name="Lalanne C."/>
            <person name="Gautier V."/>
            <person name="Ament-Velasquez S.L."/>
            <person name="Kruys A."/>
            <person name="Hutchinson M.I."/>
            <person name="Powell A.J."/>
            <person name="Barry K."/>
            <person name="Miller A.N."/>
            <person name="Grigoriev I.V."/>
            <person name="Debuchy R."/>
            <person name="Gladieux P."/>
            <person name="Thoren M.H."/>
            <person name="Johannesson H."/>
        </authorList>
    </citation>
    <scope>NUCLEOTIDE SEQUENCE</scope>
    <source>
        <strain evidence="3">CBS 118394</strain>
    </source>
</reference>
<name>A0AAE0IHJ8_9PEZI</name>
<evidence type="ECO:0000313" key="4">
    <source>
        <dbReference type="Proteomes" id="UP001283341"/>
    </source>
</evidence>
<keyword evidence="4" id="KW-1185">Reference proteome</keyword>
<evidence type="ECO:0000256" key="1">
    <source>
        <dbReference type="SAM" id="MobiDB-lite"/>
    </source>
</evidence>
<keyword evidence="3" id="KW-0378">Hydrolase</keyword>